<keyword evidence="1" id="KW-0732">Signal</keyword>
<evidence type="ECO:0000313" key="4">
    <source>
        <dbReference type="EMBL" id="CAL4804358.1"/>
    </source>
</evidence>
<evidence type="ECO:0000256" key="1">
    <source>
        <dbReference type="SAM" id="SignalP"/>
    </source>
</evidence>
<dbReference type="EMBL" id="CAMXCT010006617">
    <property type="protein sequence ID" value="CAI4017046.1"/>
    <property type="molecule type" value="Genomic_DNA"/>
</dbReference>
<organism evidence="2">
    <name type="scientific">Cladocopium goreaui</name>
    <dbReference type="NCBI Taxonomy" id="2562237"/>
    <lineage>
        <taxon>Eukaryota</taxon>
        <taxon>Sar</taxon>
        <taxon>Alveolata</taxon>
        <taxon>Dinophyceae</taxon>
        <taxon>Suessiales</taxon>
        <taxon>Symbiodiniaceae</taxon>
        <taxon>Cladocopium</taxon>
    </lineage>
</organism>
<accession>A0A9P1DVM3</accession>
<gene>
    <name evidence="2" type="ORF">C1SCF055_LOCUS41723</name>
</gene>
<keyword evidence="5" id="KW-1185">Reference proteome</keyword>
<protein>
    <submittedName>
        <fullName evidence="4">Sushi, von Willebrand factor type A, EGF and pentraxin domain-containing protein 1</fullName>
    </submittedName>
</protein>
<dbReference type="AlphaFoldDB" id="A0A9P1DVM3"/>
<dbReference type="EMBL" id="CAMXCT030006617">
    <property type="protein sequence ID" value="CAL4804358.1"/>
    <property type="molecule type" value="Genomic_DNA"/>
</dbReference>
<dbReference type="OrthoDB" id="407756at2759"/>
<dbReference type="EMBL" id="CAMXCT020006617">
    <property type="protein sequence ID" value="CAL1170421.1"/>
    <property type="molecule type" value="Genomic_DNA"/>
</dbReference>
<sequence length="801" mass="85409">MHGPCFMEVYTLLVLLLVQAHAAGFDNLRGERRLQDTMDNASMQPVCTPKPAVSFVDQKPMCQPCASITINDQVKRCMFNTSLCDAVGPGETCMIDCAAPFVRVGNWTTGQCPKGNSIPDRMVMWSEPTCICPEPDAQQGYAQDSSGRWHCTQGFAGVPEVVCEPLPGCAGVQTFLRGCDKLVPCAMPSVDNCRFDVSRCTQVPPGGSCEIHCQTPLTGNHTVAVCKDLNTDPLQELDYFPLTCLLESCPDPSPWPIGYNKTADGKWVCATGYNGTARNRCELGDTWTSDCSAAAALTGCLQVVPCLAPTLTGLDGCTYDVSACTSVNPGEQCEVHCKSPFTGAKTEAYCPDGNTDPNGLVWTRPPCGLDSCDEPGQVPAGYQRFGTTGWECAQSYTGFAEKVCETTESCEIRAVLQGCLQLVPCEAQDTDCRYDFSDCMSVQPNSQCTVTCKAQNGFAGSSTTGTCLQGNTDVNGLVYTNPVCVINSCSDPANGNGYVKVEDHWECADGYSGRVNKTCMWMEDECVAEPLLSGCVMEQPCRLPDLGPVPCMYDVSDCTAVPPGQVCSVRCQSPYLGPTSDFACPVANTDPNRTLLGVLPVCGCGEPTPLPPGYNLTQDPFDDNKITYSCAEGYGGFARKLCQPGPDCTVDPLMTGCAIPLSCEAIFVDDSSGNGLARGAIHLGPALVGASVNESDVLYYEVFWADSCEDRMGSTALGQAQAGMGDACCRSDVYSVPIDSRPPEGATGWVVYSALRGGRAPVGVFVPLNQTMLNAIVIGNNAHFSQTVWIVFWLAVAIIGF</sequence>
<feature type="chain" id="PRO_5043271693" evidence="1">
    <location>
        <begin position="23"/>
        <end position="801"/>
    </location>
</feature>
<dbReference type="Proteomes" id="UP001152797">
    <property type="component" value="Unassembled WGS sequence"/>
</dbReference>
<name>A0A9P1DVM3_9DINO</name>
<reference evidence="3" key="2">
    <citation type="submission" date="2024-04" db="EMBL/GenBank/DDBJ databases">
        <authorList>
            <person name="Chen Y."/>
            <person name="Shah S."/>
            <person name="Dougan E. K."/>
            <person name="Thang M."/>
            <person name="Chan C."/>
        </authorList>
    </citation>
    <scope>NUCLEOTIDE SEQUENCE [LARGE SCALE GENOMIC DNA]</scope>
</reference>
<evidence type="ECO:0000313" key="2">
    <source>
        <dbReference type="EMBL" id="CAI4017046.1"/>
    </source>
</evidence>
<evidence type="ECO:0000313" key="5">
    <source>
        <dbReference type="Proteomes" id="UP001152797"/>
    </source>
</evidence>
<proteinExistence type="predicted"/>
<feature type="signal peptide" evidence="1">
    <location>
        <begin position="1"/>
        <end position="22"/>
    </location>
</feature>
<evidence type="ECO:0000313" key="3">
    <source>
        <dbReference type="EMBL" id="CAL1170421.1"/>
    </source>
</evidence>
<reference evidence="2" key="1">
    <citation type="submission" date="2022-10" db="EMBL/GenBank/DDBJ databases">
        <authorList>
            <person name="Chen Y."/>
            <person name="Dougan E. K."/>
            <person name="Chan C."/>
            <person name="Rhodes N."/>
            <person name="Thang M."/>
        </authorList>
    </citation>
    <scope>NUCLEOTIDE SEQUENCE</scope>
</reference>
<comment type="caution">
    <text evidence="2">The sequence shown here is derived from an EMBL/GenBank/DDBJ whole genome shotgun (WGS) entry which is preliminary data.</text>
</comment>